<dbReference type="PANTHER" id="PTHR37313:SF2">
    <property type="entry name" value="UPF0749 PROTEIN YLXX"/>
    <property type="match status" value="1"/>
</dbReference>
<feature type="region of interest" description="Disordered" evidence="2">
    <location>
        <begin position="1"/>
        <end position="89"/>
    </location>
</feature>
<dbReference type="Gene3D" id="3.30.70.1880">
    <property type="entry name" value="Protein of unknown function DUF881"/>
    <property type="match status" value="1"/>
</dbReference>
<keyword evidence="4" id="KW-1185">Reference proteome</keyword>
<dbReference type="InterPro" id="IPR010273">
    <property type="entry name" value="DUF881"/>
</dbReference>
<feature type="compositionally biased region" description="Low complexity" evidence="2">
    <location>
        <begin position="218"/>
        <end position="227"/>
    </location>
</feature>
<dbReference type="EMBL" id="BONK01000003">
    <property type="protein sequence ID" value="GIG20297.1"/>
    <property type="molecule type" value="Genomic_DNA"/>
</dbReference>
<accession>A0A919P196</accession>
<dbReference type="AlphaFoldDB" id="A0A919P196"/>
<evidence type="ECO:0000256" key="1">
    <source>
        <dbReference type="ARBA" id="ARBA00009108"/>
    </source>
</evidence>
<feature type="compositionally biased region" description="Pro residues" evidence="2">
    <location>
        <begin position="148"/>
        <end position="162"/>
    </location>
</feature>
<organism evidence="3 4">
    <name type="scientific">Cellulomonas chitinilytica</name>
    <dbReference type="NCBI Taxonomy" id="398759"/>
    <lineage>
        <taxon>Bacteria</taxon>
        <taxon>Bacillati</taxon>
        <taxon>Actinomycetota</taxon>
        <taxon>Actinomycetes</taxon>
        <taxon>Micrococcales</taxon>
        <taxon>Cellulomonadaceae</taxon>
        <taxon>Cellulomonas</taxon>
    </lineage>
</organism>
<comment type="caution">
    <text evidence="3">The sequence shown here is derived from an EMBL/GenBank/DDBJ whole genome shotgun (WGS) entry which is preliminary data.</text>
</comment>
<reference evidence="3" key="1">
    <citation type="submission" date="2021-01" db="EMBL/GenBank/DDBJ databases">
        <title>Whole genome shotgun sequence of Cellulomonas chitinilytica NBRC 110799.</title>
        <authorList>
            <person name="Komaki H."/>
            <person name="Tamura T."/>
        </authorList>
    </citation>
    <scope>NUCLEOTIDE SEQUENCE</scope>
    <source>
        <strain evidence="3">NBRC 110799</strain>
    </source>
</reference>
<feature type="compositionally biased region" description="Low complexity" evidence="2">
    <location>
        <begin position="125"/>
        <end position="135"/>
    </location>
</feature>
<gene>
    <name evidence="3" type="ORF">Cch01nite_10210</name>
</gene>
<protein>
    <recommendedName>
        <fullName evidence="5">DUF881 domain-containing protein</fullName>
    </recommendedName>
</protein>
<dbReference type="GO" id="GO:0005886">
    <property type="term" value="C:plasma membrane"/>
    <property type="evidence" value="ECO:0007669"/>
    <property type="project" value="TreeGrafter"/>
</dbReference>
<dbReference type="Proteomes" id="UP000632740">
    <property type="component" value="Unassembled WGS sequence"/>
</dbReference>
<proteinExistence type="inferred from homology"/>
<evidence type="ECO:0000313" key="3">
    <source>
        <dbReference type="EMBL" id="GIG20297.1"/>
    </source>
</evidence>
<evidence type="ECO:0008006" key="5">
    <source>
        <dbReference type="Google" id="ProtNLM"/>
    </source>
</evidence>
<evidence type="ECO:0000313" key="4">
    <source>
        <dbReference type="Proteomes" id="UP000632740"/>
    </source>
</evidence>
<sequence length="487" mass="49493">MDGTHEDAQAAGPPDEPDEQLPAGTRADPSDAVDVEPSADLPPAPDDLPAADSPGHDLWPGDALDAPGTPTDDGARPEDVPAPEDVPVPELDVQHELAAETRAISVVSTPADPGDEPDLVEDAHTAGTAAATGPAVLDRDASTDVLPPVEPRPVVPPEPEQPAPSAVPFDELPEGALAGPGPVVFADVDPDTSPDPDPGVGPVDADASPEPVQDGVSPEPVQDAVPPAAQPAVPPAGPQASAAATTGTNGWIVLGRALRPRLNRAQLLAAMLCAVLGFALVVQVRQTGGANLEGMRQADLVRILDETTTRGDALAREAADLQRERDGLVSGSDTRQAAIDAAERSAATQGILTGRLPAEGPGVKVTLTEPEGAIRPATMLNMLEEMRNAGAEAIELNGQRITASSAFTGSAGAVEVDGVTLQAPYVWIAIGDPDIIGPALKIPGGALAQVRSNGGHGTVEAQDLVQVTAVRAVPDPVYATPVPPQSD</sequence>
<evidence type="ECO:0000256" key="2">
    <source>
        <dbReference type="SAM" id="MobiDB-lite"/>
    </source>
</evidence>
<dbReference type="PANTHER" id="PTHR37313">
    <property type="entry name" value="UPF0749 PROTEIN RV1825"/>
    <property type="match status" value="1"/>
</dbReference>
<dbReference type="Pfam" id="PF05949">
    <property type="entry name" value="DUF881"/>
    <property type="match status" value="1"/>
</dbReference>
<feature type="compositionally biased region" description="Pro residues" evidence="2">
    <location>
        <begin position="228"/>
        <end position="237"/>
    </location>
</feature>
<feature type="region of interest" description="Disordered" evidence="2">
    <location>
        <begin position="101"/>
        <end position="243"/>
    </location>
</feature>
<name>A0A919P196_9CELL</name>
<comment type="similarity">
    <text evidence="1">Belongs to the UPF0749 family.</text>
</comment>